<accession>D8SB08</accession>
<evidence type="ECO:0000313" key="2">
    <source>
        <dbReference type="Proteomes" id="UP000001514"/>
    </source>
</evidence>
<sequence>MKINSLVPPEYLQKAFTGRVAMTIEVTLPQSWLAVDALLNLLCPTHFSLLHGPSTGLDSSQPFSMIRRSLVLLPLGGRIHLYRHPNWYAGCFPVTVLRKSSTPQSTGRLSPDLTVIDSLLLLTAGAWESASVQNMLSSASHVSLTPDPRGATPSFATEWMSATEATPPPTGRHTLFEREAFRVGAYFGAHHPDGRSWDGVCAAGTGRRAATIVPWTIEPFFLRYRAVLQQGEFPLSQILNFDETGLNFGRERARLLGTRSERLHTSHQYRMQRKKKNYCCRSNPGRRRSFAKNLYLQGETSADCVDEDCEPEASFAMQENGWMKAEVFVEFLAHRENSIAGGVFLLHPLLLICDGHKSHITEDELNYAADRGMAVGLEGVTGSISGYKGLYYSSTKGLLATQCSCVISPGPRPVGFPNRYWGVKLSSCSNSITKSLS</sequence>
<dbReference type="Gramene" id="EFJ18167">
    <property type="protein sequence ID" value="EFJ18167"/>
    <property type="gene ID" value="SELMODRAFT_420116"/>
</dbReference>
<dbReference type="Proteomes" id="UP000001514">
    <property type="component" value="Unassembled WGS sequence"/>
</dbReference>
<proteinExistence type="predicted"/>
<protein>
    <recommendedName>
        <fullName evidence="3">DDE-1 domain-containing protein</fullName>
    </recommendedName>
</protein>
<evidence type="ECO:0008006" key="3">
    <source>
        <dbReference type="Google" id="ProtNLM"/>
    </source>
</evidence>
<dbReference type="HOGENOM" id="CLU_627619_0_0_1"/>
<gene>
    <name evidence="1" type="ORF">SELMODRAFT_420116</name>
</gene>
<dbReference type="KEGG" id="smo:SELMODRAFT_420116"/>
<organism evidence="2">
    <name type="scientific">Selaginella moellendorffii</name>
    <name type="common">Spikemoss</name>
    <dbReference type="NCBI Taxonomy" id="88036"/>
    <lineage>
        <taxon>Eukaryota</taxon>
        <taxon>Viridiplantae</taxon>
        <taxon>Streptophyta</taxon>
        <taxon>Embryophyta</taxon>
        <taxon>Tracheophyta</taxon>
        <taxon>Lycopodiopsida</taxon>
        <taxon>Selaginellales</taxon>
        <taxon>Selaginellaceae</taxon>
        <taxon>Selaginella</taxon>
    </lineage>
</organism>
<evidence type="ECO:0000313" key="1">
    <source>
        <dbReference type="EMBL" id="EFJ18167.1"/>
    </source>
</evidence>
<dbReference type="GO" id="GO:0003677">
    <property type="term" value="F:DNA binding"/>
    <property type="evidence" value="ECO:0000318"/>
    <property type="project" value="GO_Central"/>
</dbReference>
<dbReference type="GO" id="GO:0005634">
    <property type="term" value="C:nucleus"/>
    <property type="evidence" value="ECO:0000318"/>
    <property type="project" value="GO_Central"/>
</dbReference>
<keyword evidence="2" id="KW-1185">Reference proteome</keyword>
<dbReference type="InParanoid" id="D8SB08"/>
<dbReference type="AlphaFoldDB" id="D8SB08"/>
<name>D8SB08_SELML</name>
<dbReference type="EMBL" id="GL377610">
    <property type="protein sequence ID" value="EFJ18167.1"/>
    <property type="molecule type" value="Genomic_DNA"/>
</dbReference>
<reference evidence="1 2" key="1">
    <citation type="journal article" date="2011" name="Science">
        <title>The Selaginella genome identifies genetic changes associated with the evolution of vascular plants.</title>
        <authorList>
            <person name="Banks J.A."/>
            <person name="Nishiyama T."/>
            <person name="Hasebe M."/>
            <person name="Bowman J.L."/>
            <person name="Gribskov M."/>
            <person name="dePamphilis C."/>
            <person name="Albert V.A."/>
            <person name="Aono N."/>
            <person name="Aoyama T."/>
            <person name="Ambrose B.A."/>
            <person name="Ashton N.W."/>
            <person name="Axtell M.J."/>
            <person name="Barker E."/>
            <person name="Barker M.S."/>
            <person name="Bennetzen J.L."/>
            <person name="Bonawitz N.D."/>
            <person name="Chapple C."/>
            <person name="Cheng C."/>
            <person name="Correa L.G."/>
            <person name="Dacre M."/>
            <person name="DeBarry J."/>
            <person name="Dreyer I."/>
            <person name="Elias M."/>
            <person name="Engstrom E.M."/>
            <person name="Estelle M."/>
            <person name="Feng L."/>
            <person name="Finet C."/>
            <person name="Floyd S.K."/>
            <person name="Frommer W.B."/>
            <person name="Fujita T."/>
            <person name="Gramzow L."/>
            <person name="Gutensohn M."/>
            <person name="Harholt J."/>
            <person name="Hattori M."/>
            <person name="Heyl A."/>
            <person name="Hirai T."/>
            <person name="Hiwatashi Y."/>
            <person name="Ishikawa M."/>
            <person name="Iwata M."/>
            <person name="Karol K.G."/>
            <person name="Koehler B."/>
            <person name="Kolukisaoglu U."/>
            <person name="Kubo M."/>
            <person name="Kurata T."/>
            <person name="Lalonde S."/>
            <person name="Li K."/>
            <person name="Li Y."/>
            <person name="Litt A."/>
            <person name="Lyons E."/>
            <person name="Manning G."/>
            <person name="Maruyama T."/>
            <person name="Michael T.P."/>
            <person name="Mikami K."/>
            <person name="Miyazaki S."/>
            <person name="Morinaga S."/>
            <person name="Murata T."/>
            <person name="Mueller-Roeber B."/>
            <person name="Nelson D.R."/>
            <person name="Obara M."/>
            <person name="Oguri Y."/>
            <person name="Olmstead R.G."/>
            <person name="Onodera N."/>
            <person name="Petersen B.L."/>
            <person name="Pils B."/>
            <person name="Prigge M."/>
            <person name="Rensing S.A."/>
            <person name="Riano-Pachon D.M."/>
            <person name="Roberts A.W."/>
            <person name="Sato Y."/>
            <person name="Scheller H.V."/>
            <person name="Schulz B."/>
            <person name="Schulz C."/>
            <person name="Shakirov E.V."/>
            <person name="Shibagaki N."/>
            <person name="Shinohara N."/>
            <person name="Shippen D.E."/>
            <person name="Soerensen I."/>
            <person name="Sotooka R."/>
            <person name="Sugimoto N."/>
            <person name="Sugita M."/>
            <person name="Sumikawa N."/>
            <person name="Tanurdzic M."/>
            <person name="Theissen G."/>
            <person name="Ulvskov P."/>
            <person name="Wakazuki S."/>
            <person name="Weng J.K."/>
            <person name="Willats W.W."/>
            <person name="Wipf D."/>
            <person name="Wolf P.G."/>
            <person name="Yang L."/>
            <person name="Zimmer A.D."/>
            <person name="Zhu Q."/>
            <person name="Mitros T."/>
            <person name="Hellsten U."/>
            <person name="Loque D."/>
            <person name="Otillar R."/>
            <person name="Salamov A."/>
            <person name="Schmutz J."/>
            <person name="Shapiro H."/>
            <person name="Lindquist E."/>
            <person name="Lucas S."/>
            <person name="Rokhsar D."/>
            <person name="Grigoriev I.V."/>
        </authorList>
    </citation>
    <scope>NUCLEOTIDE SEQUENCE [LARGE SCALE GENOMIC DNA]</scope>
</reference>